<dbReference type="Pfam" id="PF02254">
    <property type="entry name" value="TrkA_N"/>
    <property type="match status" value="1"/>
</dbReference>
<accession>A0A0F7P9R5</accession>
<keyword evidence="7" id="KW-1185">Reference proteome</keyword>
<reference evidence="6" key="2">
    <citation type="submission" date="2015-05" db="EMBL/GenBank/DDBJ databases">
        <title>Complete genome sequence of Halanaeroarchaeum sulfurireducens type strain M27-SA2, a sulfate-reducer haloarchaeon from marine anoxic lake Medee.</title>
        <authorList>
            <person name="Messina E."/>
            <person name="Kublanov I.V."/>
            <person name="Toshchakov S."/>
            <person name="Arcadi E."/>
            <person name="La Spada G."/>
            <person name="La Cono V."/>
            <person name="Yakimov M.M."/>
        </authorList>
    </citation>
    <scope>NUCLEOTIDE SEQUENCE [LARGE SCALE GENOMIC DNA]</scope>
    <source>
        <strain evidence="6">M27-SA2</strain>
    </source>
</reference>
<name>A0A0F7P9R5_9EURY</name>
<keyword evidence="1" id="KW-0813">Transport</keyword>
<sequence length="144" mass="15989">MTRETVHQESDIDRHRGAETFVVGGGHLGYDIARRLVARKTTVTLIDSMSLSRTPRALDVHHVDALDSRALSPIGRADEPIVLLVDDSDGTNMLLAQHARTRFDTDRILVRVNDPRRLDAFEDLGVDIVDGPATLGRTIVDERL</sequence>
<evidence type="ECO:0000313" key="5">
    <source>
        <dbReference type="EMBL" id="ALG82280.1"/>
    </source>
</evidence>
<evidence type="ECO:0000313" key="4">
    <source>
        <dbReference type="EMBL" id="AKH97886.1"/>
    </source>
</evidence>
<evidence type="ECO:0000256" key="2">
    <source>
        <dbReference type="ARBA" id="ARBA00023065"/>
    </source>
</evidence>
<dbReference type="HOGENOM" id="CLU_1792054_0_0_2"/>
<dbReference type="PATRIC" id="fig|1604004.4.peg.1468"/>
<evidence type="ECO:0000256" key="1">
    <source>
        <dbReference type="ARBA" id="ARBA00022448"/>
    </source>
</evidence>
<organism evidence="4 7">
    <name type="scientific">Halanaeroarchaeum sulfurireducens</name>
    <dbReference type="NCBI Taxonomy" id="1604004"/>
    <lineage>
        <taxon>Archaea</taxon>
        <taxon>Methanobacteriati</taxon>
        <taxon>Methanobacteriota</taxon>
        <taxon>Stenosarchaea group</taxon>
        <taxon>Halobacteria</taxon>
        <taxon>Halobacteriales</taxon>
        <taxon>Halobacteriaceae</taxon>
        <taxon>Halanaeroarchaeum</taxon>
    </lineage>
</organism>
<dbReference type="KEGG" id="hsu:HLASF_1402"/>
<dbReference type="Proteomes" id="UP000069906">
    <property type="component" value="Chromosome"/>
</dbReference>
<keyword evidence="2" id="KW-0406">Ion transport</keyword>
<dbReference type="InterPro" id="IPR050721">
    <property type="entry name" value="Trk_Ktr_HKT_K-transport"/>
</dbReference>
<dbReference type="AlphaFoldDB" id="A0A0F7P9R5"/>
<reference evidence="4 7" key="1">
    <citation type="journal article" date="2015" name="ISME J.">
        <title>Elemental sulfur and acetate can support life of a novel strictly anaerobic haloarchaeon.</title>
        <authorList>
            <person name="Sorokin D.Y."/>
            <person name="Kublanov I.V."/>
            <person name="Gavrilov S.N."/>
            <person name="Rojo D."/>
            <person name="Roman P."/>
            <person name="Golyshin P.N."/>
            <person name="Slepak V.Z."/>
            <person name="Smedile F."/>
            <person name="Ferrer M."/>
            <person name="Messina E."/>
            <person name="La Cono V."/>
            <person name="Yakimov M.M."/>
        </authorList>
    </citation>
    <scope>NUCLEOTIDE SEQUENCE [LARGE SCALE GENOMIC DNA]</scope>
    <source>
        <strain evidence="4 7">HSR2</strain>
    </source>
</reference>
<dbReference type="RefSeq" id="WP_050048598.1">
    <property type="nucleotide sequence ID" value="NZ_CP008874.1"/>
</dbReference>
<reference evidence="5 6" key="3">
    <citation type="journal article" date="2016" name="Stand. Genomic Sci.">
        <title>Complete genome sequence of 'Halanaeroarchaeum sulfurireducens' M27-SA2, a sulfur-reducing and acetate-oxidizing haloarchaeon from the deep-sea hypersaline anoxic lake Medee.</title>
        <authorList>
            <person name="Messina E."/>
            <person name="Sorokin D.Y."/>
            <person name="Kublanov I.V."/>
            <person name="Toshchakov S."/>
            <person name="Lopatina A."/>
            <person name="Arcadi E."/>
            <person name="Smedile F."/>
            <person name="La Spada G."/>
            <person name="La Cono V."/>
            <person name="Yakimov M.M."/>
        </authorList>
    </citation>
    <scope>NUCLEOTIDE SEQUENCE [LARGE SCALE GENOMIC DNA]</scope>
    <source>
        <strain evidence="5 6">M27-SA2</strain>
    </source>
</reference>
<dbReference type="SUPFAM" id="SSF51735">
    <property type="entry name" value="NAD(P)-binding Rossmann-fold domains"/>
    <property type="match status" value="1"/>
</dbReference>
<dbReference type="GO" id="GO:0006813">
    <property type="term" value="P:potassium ion transport"/>
    <property type="evidence" value="ECO:0007669"/>
    <property type="project" value="InterPro"/>
</dbReference>
<feature type="domain" description="RCK N-terminal" evidence="3">
    <location>
        <begin position="21"/>
        <end position="129"/>
    </location>
</feature>
<dbReference type="Gene3D" id="3.40.50.720">
    <property type="entry name" value="NAD(P)-binding Rossmann-like Domain"/>
    <property type="match status" value="1"/>
</dbReference>
<gene>
    <name evidence="5" type="ORF">HLASA_1389</name>
    <name evidence="4" type="ORF">HLASF_1402</name>
</gene>
<evidence type="ECO:0000259" key="3">
    <source>
        <dbReference type="Pfam" id="PF02254"/>
    </source>
</evidence>
<dbReference type="PANTHER" id="PTHR43833">
    <property type="entry name" value="POTASSIUM CHANNEL PROTEIN 2-RELATED-RELATED"/>
    <property type="match status" value="1"/>
</dbReference>
<dbReference type="EMBL" id="CP008874">
    <property type="protein sequence ID" value="AKH97886.1"/>
    <property type="molecule type" value="Genomic_DNA"/>
</dbReference>
<dbReference type="KEGG" id="hsf:HLASA_1389"/>
<dbReference type="Proteomes" id="UP000060390">
    <property type="component" value="Chromosome"/>
</dbReference>
<dbReference type="InterPro" id="IPR003148">
    <property type="entry name" value="RCK_N"/>
</dbReference>
<proteinExistence type="predicted"/>
<dbReference type="STRING" id="1604004.HLASA_1389"/>
<evidence type="ECO:0000313" key="7">
    <source>
        <dbReference type="Proteomes" id="UP000069906"/>
    </source>
</evidence>
<evidence type="ECO:0000313" key="6">
    <source>
        <dbReference type="Proteomes" id="UP000060390"/>
    </source>
</evidence>
<protein>
    <submittedName>
        <fullName evidence="4">TrkA-N domain family protein</fullName>
    </submittedName>
</protein>
<dbReference type="InterPro" id="IPR036291">
    <property type="entry name" value="NAD(P)-bd_dom_sf"/>
</dbReference>
<dbReference type="OrthoDB" id="257978at2157"/>
<dbReference type="PANTHER" id="PTHR43833:SF5">
    <property type="entry name" value="TRK SYSTEM POTASSIUM UPTAKE PROTEIN TRKA"/>
    <property type="match status" value="1"/>
</dbReference>
<dbReference type="GeneID" id="26010733"/>
<dbReference type="EMBL" id="CP011564">
    <property type="protein sequence ID" value="ALG82280.1"/>
    <property type="molecule type" value="Genomic_DNA"/>
</dbReference>